<accession>A0A2I3EY49</accession>
<evidence type="ECO:0000313" key="6">
    <source>
        <dbReference type="EMBL" id="BCO35404.1"/>
    </source>
</evidence>
<dbReference type="InterPro" id="IPR012223">
    <property type="entry name" value="TEII"/>
</dbReference>
<dbReference type="GO" id="GO:0008610">
    <property type="term" value="P:lipid biosynthetic process"/>
    <property type="evidence" value="ECO:0007669"/>
    <property type="project" value="TreeGrafter"/>
</dbReference>
<dbReference type="RefSeq" id="WP_048890708.1">
    <property type="nucleotide sequence ID" value="NZ_AP024237.1"/>
</dbReference>
<comment type="similarity">
    <text evidence="1">Belongs to the thioesterase family.</text>
</comment>
<dbReference type="AlphaFoldDB" id="A0A2I3EY49"/>
<sequence length="254" mass="27826">MSVDNVSRVPDAFAAWIKHFPGRDRRECRGATVVFPHAGAAAVSYRRLASALAEGGDTFVVQYPQRAERINDPPAESVHELACDLFDAAPWHRVSPLRLFGHSMGAVVAFEFARVAEQRGVRVQKLWVSSGPVPSAVAGLPELPTTGPELLADLTDLGGTDPRLLADEEFAELVTTAARSDYAVLNRYHCPAGVRIRAGIHAVAGRHDHRVDIRSLREWATHTEGEFTLSFFDGGHFYVNEHIDALANRVITDV</sequence>
<reference evidence="6 7" key="1">
    <citation type="submission" date="2020-12" db="EMBL/GenBank/DDBJ databases">
        <title>Complete genome sequence of Mycobacterium heckeshornense JCM 15655T, closely related to a pathogenic non-tuberculous mycobacterial species Mycobacterium xenopi.</title>
        <authorList>
            <person name="Yoshida M."/>
            <person name="Fukano H."/>
            <person name="Asakura T."/>
            <person name="Suzuki M."/>
            <person name="Hoshino Y."/>
        </authorList>
    </citation>
    <scope>NUCLEOTIDE SEQUENCE [LARGE SCALE GENOMIC DNA]</scope>
    <source>
        <strain evidence="6 7">JCM 15655</strain>
    </source>
</reference>
<dbReference type="Gene3D" id="3.40.50.1820">
    <property type="entry name" value="alpha/beta hydrolase"/>
    <property type="match status" value="1"/>
</dbReference>
<evidence type="ECO:0000256" key="1">
    <source>
        <dbReference type="ARBA" id="ARBA00007169"/>
    </source>
</evidence>
<gene>
    <name evidence="6" type="ORF">MHEC_18370</name>
</gene>
<keyword evidence="3" id="KW-0843">Virulence</keyword>
<evidence type="ECO:0000256" key="3">
    <source>
        <dbReference type="ARBA" id="ARBA00023026"/>
    </source>
</evidence>
<dbReference type="Proteomes" id="UP000595446">
    <property type="component" value="Chromosome"/>
</dbReference>
<dbReference type="Pfam" id="PF00975">
    <property type="entry name" value="Thioesterase"/>
    <property type="match status" value="1"/>
</dbReference>
<keyword evidence="7" id="KW-1185">Reference proteome</keyword>
<dbReference type="PANTHER" id="PTHR11487:SF0">
    <property type="entry name" value="S-ACYL FATTY ACID SYNTHASE THIOESTERASE, MEDIUM CHAIN"/>
    <property type="match status" value="1"/>
</dbReference>
<name>A0A2I3EY49_9MYCO</name>
<evidence type="ECO:0000313" key="7">
    <source>
        <dbReference type="Proteomes" id="UP000595446"/>
    </source>
</evidence>
<organism evidence="6 7">
    <name type="scientific">Mycobacterium heckeshornense</name>
    <dbReference type="NCBI Taxonomy" id="110505"/>
    <lineage>
        <taxon>Bacteria</taxon>
        <taxon>Bacillati</taxon>
        <taxon>Actinomycetota</taxon>
        <taxon>Actinomycetes</taxon>
        <taxon>Mycobacteriales</taxon>
        <taxon>Mycobacteriaceae</taxon>
        <taxon>Mycobacterium</taxon>
    </lineage>
</organism>
<dbReference type="InterPro" id="IPR029058">
    <property type="entry name" value="AB_hydrolase_fold"/>
</dbReference>
<dbReference type="PANTHER" id="PTHR11487">
    <property type="entry name" value="THIOESTERASE"/>
    <property type="match status" value="1"/>
</dbReference>
<dbReference type="InterPro" id="IPR001031">
    <property type="entry name" value="Thioesterase"/>
</dbReference>
<protein>
    <recommendedName>
        <fullName evidence="2">Thioesterase TesA</fullName>
    </recommendedName>
</protein>
<comment type="catalytic activity">
    <reaction evidence="4">
        <text>a fatty acyl-CoA + H2O = a fatty acid + CoA + H(+)</text>
        <dbReference type="Rhea" id="RHEA:16781"/>
        <dbReference type="ChEBI" id="CHEBI:15377"/>
        <dbReference type="ChEBI" id="CHEBI:15378"/>
        <dbReference type="ChEBI" id="CHEBI:28868"/>
        <dbReference type="ChEBI" id="CHEBI:57287"/>
        <dbReference type="ChEBI" id="CHEBI:77636"/>
    </reaction>
</comment>
<evidence type="ECO:0000259" key="5">
    <source>
        <dbReference type="Pfam" id="PF00975"/>
    </source>
</evidence>
<evidence type="ECO:0000256" key="4">
    <source>
        <dbReference type="ARBA" id="ARBA00024293"/>
    </source>
</evidence>
<dbReference type="STRING" id="110505.ACT16_06945"/>
<dbReference type="EMBL" id="AP024237">
    <property type="protein sequence ID" value="BCO35404.1"/>
    <property type="molecule type" value="Genomic_DNA"/>
</dbReference>
<evidence type="ECO:0000256" key="2">
    <source>
        <dbReference type="ARBA" id="ARBA00015007"/>
    </source>
</evidence>
<proteinExistence type="inferred from homology"/>
<dbReference type="SUPFAM" id="SSF53474">
    <property type="entry name" value="alpha/beta-Hydrolases"/>
    <property type="match status" value="1"/>
</dbReference>
<feature type="domain" description="Thioesterase" evidence="5">
    <location>
        <begin position="33"/>
        <end position="251"/>
    </location>
</feature>